<accession>A0A916ZSP4</accession>
<evidence type="ECO:0000313" key="3">
    <source>
        <dbReference type="Proteomes" id="UP000644699"/>
    </source>
</evidence>
<evidence type="ECO:0000256" key="1">
    <source>
        <dbReference type="SAM" id="Phobius"/>
    </source>
</evidence>
<protein>
    <submittedName>
        <fullName evidence="2">Uncharacterized protein</fullName>
    </submittedName>
</protein>
<evidence type="ECO:0000313" key="2">
    <source>
        <dbReference type="EMBL" id="GGE12406.1"/>
    </source>
</evidence>
<sequence>MSLRDNLACYATELQRRPGGTMRDLISKLAIFAIGVAFCLGWLGAEEASQMQRSGSALL</sequence>
<feature type="transmembrane region" description="Helical" evidence="1">
    <location>
        <begin position="25"/>
        <end position="45"/>
    </location>
</feature>
<keyword evidence="3" id="KW-1185">Reference proteome</keyword>
<keyword evidence="1" id="KW-0472">Membrane</keyword>
<name>A0A916ZSP4_9HYPH</name>
<reference evidence="2" key="1">
    <citation type="journal article" date="2014" name="Int. J. Syst. Evol. Microbiol.">
        <title>Complete genome sequence of Corynebacterium casei LMG S-19264T (=DSM 44701T), isolated from a smear-ripened cheese.</title>
        <authorList>
            <consortium name="US DOE Joint Genome Institute (JGI-PGF)"/>
            <person name="Walter F."/>
            <person name="Albersmeier A."/>
            <person name="Kalinowski J."/>
            <person name="Ruckert C."/>
        </authorList>
    </citation>
    <scope>NUCLEOTIDE SEQUENCE</scope>
    <source>
        <strain evidence="2">CGMCC 1.15367</strain>
    </source>
</reference>
<gene>
    <name evidence="2" type="ORF">GCM10011390_34450</name>
</gene>
<organism evidence="2 3">
    <name type="scientific">Aureimonas endophytica</name>
    <dbReference type="NCBI Taxonomy" id="2027858"/>
    <lineage>
        <taxon>Bacteria</taxon>
        <taxon>Pseudomonadati</taxon>
        <taxon>Pseudomonadota</taxon>
        <taxon>Alphaproteobacteria</taxon>
        <taxon>Hyphomicrobiales</taxon>
        <taxon>Aurantimonadaceae</taxon>
        <taxon>Aureimonas</taxon>
    </lineage>
</organism>
<dbReference type="EMBL" id="BMIQ01000005">
    <property type="protein sequence ID" value="GGE12406.1"/>
    <property type="molecule type" value="Genomic_DNA"/>
</dbReference>
<comment type="caution">
    <text evidence="2">The sequence shown here is derived from an EMBL/GenBank/DDBJ whole genome shotgun (WGS) entry which is preliminary data.</text>
</comment>
<proteinExistence type="predicted"/>
<keyword evidence="1" id="KW-1133">Transmembrane helix</keyword>
<reference evidence="2" key="2">
    <citation type="submission" date="2020-09" db="EMBL/GenBank/DDBJ databases">
        <authorList>
            <person name="Sun Q."/>
            <person name="Zhou Y."/>
        </authorList>
    </citation>
    <scope>NUCLEOTIDE SEQUENCE</scope>
    <source>
        <strain evidence="2">CGMCC 1.15367</strain>
    </source>
</reference>
<keyword evidence="1" id="KW-0812">Transmembrane</keyword>
<dbReference type="Proteomes" id="UP000644699">
    <property type="component" value="Unassembled WGS sequence"/>
</dbReference>
<dbReference type="AlphaFoldDB" id="A0A916ZSP4"/>